<keyword evidence="2" id="KW-0614">Plasmid</keyword>
<sequence length="303" mass="34135">MKDGIISTDQIVLITTAIVVGTLARVLTIKEDYRQYPSYPNGYLTHLITGFVAAALGAVAIPALMTKNFVAVTFLTLAIQQFRDVRKTERDSLKDLENTEATYRGDAYIDGIAKTFEARNYFALIVSFSTGLTIQLINNDTPWINVVCGVIVGFFVFYVLKRFSKGKTVGDIADIKEGKVEIRDSELFVDDIYVSDQLGTENARKLFEKEGIAIVIYPREEHFRITLDNYGQRQAILFEATRSIGVKRYHFTRKDYEAGRVVITLVPIVKDINKLIETVKETPLLESSKKSHAVMKTNLTGRE</sequence>
<gene>
    <name evidence="2" type="ORF">A361_27565</name>
</gene>
<dbReference type="Proteomes" id="UP000077856">
    <property type="component" value="Plasmid pBO1"/>
</dbReference>
<keyword evidence="1" id="KW-0812">Transmembrane</keyword>
<keyword evidence="1" id="KW-0472">Membrane</keyword>
<dbReference type="KEGG" id="bon:A361_27565"/>
<dbReference type="EMBL" id="CP015507">
    <property type="protein sequence ID" value="AND42937.1"/>
    <property type="molecule type" value="Genomic_DNA"/>
</dbReference>
<name>A0A160MHH6_9BACI</name>
<protein>
    <submittedName>
        <fullName evidence="2">YIEGIA protein</fullName>
    </submittedName>
</protein>
<evidence type="ECO:0000313" key="2">
    <source>
        <dbReference type="EMBL" id="AND42937.1"/>
    </source>
</evidence>
<keyword evidence="1" id="KW-1133">Transmembrane helix</keyword>
<organism evidence="2 3">
    <name type="scientific">Cytobacillus oceanisediminis 2691</name>
    <dbReference type="NCBI Taxonomy" id="1196031"/>
    <lineage>
        <taxon>Bacteria</taxon>
        <taxon>Bacillati</taxon>
        <taxon>Bacillota</taxon>
        <taxon>Bacilli</taxon>
        <taxon>Bacillales</taxon>
        <taxon>Bacillaceae</taxon>
        <taxon>Cytobacillus</taxon>
    </lineage>
</organism>
<dbReference type="eggNOG" id="ENOG502Z8EA">
    <property type="taxonomic scope" value="Bacteria"/>
</dbReference>
<reference evidence="2 3" key="1">
    <citation type="submission" date="2016-04" db="EMBL/GenBank/DDBJ databases">
        <title>Complete genome sequence of Bacillus oceanisediminis strain 2691.</title>
        <authorList>
            <person name="Jeong H."/>
            <person name="Kim H.J."/>
            <person name="Lee D.-W."/>
        </authorList>
    </citation>
    <scope>NUCLEOTIDE SEQUENCE [LARGE SCALE GENOMIC DNA]</scope>
    <source>
        <strain evidence="2 3">2691</strain>
        <plasmid evidence="3">pbo1</plasmid>
    </source>
</reference>
<feature type="transmembrane region" description="Helical" evidence="1">
    <location>
        <begin position="48"/>
        <end position="77"/>
    </location>
</feature>
<dbReference type="RefSeq" id="WP_019380962.1">
    <property type="nucleotide sequence ID" value="NZ_CP015507.1"/>
</dbReference>
<feature type="transmembrane region" description="Helical" evidence="1">
    <location>
        <begin position="12"/>
        <end position="28"/>
    </location>
</feature>
<geneLocation type="plasmid" evidence="3">
    <name>pbo1</name>
</geneLocation>
<dbReference type="Pfam" id="PF14045">
    <property type="entry name" value="YIEGIA"/>
    <property type="match status" value="1"/>
</dbReference>
<accession>A0A160MHH6</accession>
<dbReference type="InterPro" id="IPR025918">
    <property type="entry name" value="YIEGIA"/>
</dbReference>
<feature type="transmembrane region" description="Helical" evidence="1">
    <location>
        <begin position="143"/>
        <end position="160"/>
    </location>
</feature>
<dbReference type="AlphaFoldDB" id="A0A160MHH6"/>
<proteinExistence type="predicted"/>
<evidence type="ECO:0000256" key="1">
    <source>
        <dbReference type="SAM" id="Phobius"/>
    </source>
</evidence>
<evidence type="ECO:0000313" key="3">
    <source>
        <dbReference type="Proteomes" id="UP000077856"/>
    </source>
</evidence>